<keyword evidence="2" id="KW-1185">Reference proteome</keyword>
<protein>
    <submittedName>
        <fullName evidence="1">Uncharacterized protein</fullName>
    </submittedName>
</protein>
<proteinExistence type="predicted"/>
<dbReference type="AlphaFoldDB" id="A0A2J5I7C9"/>
<gene>
    <name evidence="1" type="ORF">BDW42DRAFT_190712</name>
</gene>
<dbReference type="Proteomes" id="UP000235023">
    <property type="component" value="Unassembled WGS sequence"/>
</dbReference>
<evidence type="ECO:0000313" key="2">
    <source>
        <dbReference type="Proteomes" id="UP000235023"/>
    </source>
</evidence>
<sequence length="119" mass="13285">MDGACSSHSARTLRDDHDLPVARHHETIVYEPDTAHYDDDKGFIFLTNWTPNGGRAAQIRGGCLIPDEPGGDPRGEHIITRGLAWGDQYEGCAYRLRLVHRATDTLFTVTPSRDVLTLR</sequence>
<evidence type="ECO:0000313" key="1">
    <source>
        <dbReference type="EMBL" id="PLN85690.1"/>
    </source>
</evidence>
<name>A0A2J5I7C9_9EURO</name>
<reference evidence="2" key="1">
    <citation type="submission" date="2017-12" db="EMBL/GenBank/DDBJ databases">
        <authorList>
            <consortium name="DOE Joint Genome Institute"/>
            <person name="Mondo S.J."/>
            <person name="Kjaerbolling I."/>
            <person name="Vesth T.C."/>
            <person name="Frisvad J.C."/>
            <person name="Nybo J.L."/>
            <person name="Theobald S."/>
            <person name="Kuo A."/>
            <person name="Bowyer P."/>
            <person name="Matsuda Y."/>
            <person name="Lyhne E.K."/>
            <person name="Kogle M.E."/>
            <person name="Clum A."/>
            <person name="Lipzen A."/>
            <person name="Salamov A."/>
            <person name="Ngan C.Y."/>
            <person name="Daum C."/>
            <person name="Chiniquy J."/>
            <person name="Barry K."/>
            <person name="LaButti K."/>
            <person name="Haridas S."/>
            <person name="Simmons B.A."/>
            <person name="Magnuson J.K."/>
            <person name="Mortensen U.H."/>
            <person name="Larsen T.O."/>
            <person name="Grigoriev I.V."/>
            <person name="Baker S.E."/>
            <person name="Andersen M.R."/>
            <person name="Nordberg H.P."/>
            <person name="Cantor M.N."/>
            <person name="Hua S.X."/>
        </authorList>
    </citation>
    <scope>NUCLEOTIDE SEQUENCE [LARGE SCALE GENOMIC DNA]</scope>
    <source>
        <strain evidence="2">IBT 19404</strain>
    </source>
</reference>
<organism evidence="1 2">
    <name type="scientific">Aspergillus taichungensis</name>
    <dbReference type="NCBI Taxonomy" id="482145"/>
    <lineage>
        <taxon>Eukaryota</taxon>
        <taxon>Fungi</taxon>
        <taxon>Dikarya</taxon>
        <taxon>Ascomycota</taxon>
        <taxon>Pezizomycotina</taxon>
        <taxon>Eurotiomycetes</taxon>
        <taxon>Eurotiomycetidae</taxon>
        <taxon>Eurotiales</taxon>
        <taxon>Aspergillaceae</taxon>
        <taxon>Aspergillus</taxon>
        <taxon>Aspergillus subgen. Circumdati</taxon>
    </lineage>
</organism>
<dbReference type="EMBL" id="KZ559503">
    <property type="protein sequence ID" value="PLN85690.1"/>
    <property type="molecule type" value="Genomic_DNA"/>
</dbReference>
<accession>A0A2J5I7C9</accession>